<evidence type="ECO:0000259" key="3">
    <source>
        <dbReference type="PROSITE" id="PS50076"/>
    </source>
</evidence>
<dbReference type="PANTHER" id="PTHR44500">
    <property type="entry name" value="DNAJ HOMOLOG SUBFAMILY C MEMBER 12"/>
    <property type="match status" value="1"/>
</dbReference>
<dbReference type="GeneTree" id="ENSGT00940000167977"/>
<dbReference type="CDD" id="cd06257">
    <property type="entry name" value="DnaJ"/>
    <property type="match status" value="1"/>
</dbReference>
<dbReference type="PRINTS" id="PR00625">
    <property type="entry name" value="JDOMAIN"/>
</dbReference>
<reference evidence="4" key="4">
    <citation type="submission" date="2025-09" db="UniProtKB">
        <authorList>
            <consortium name="Ensembl"/>
        </authorList>
    </citation>
    <scope>IDENTIFICATION</scope>
</reference>
<feature type="domain" description="J" evidence="3">
    <location>
        <begin position="16"/>
        <end position="81"/>
    </location>
</feature>
<organism evidence="4 5">
    <name type="scientific">Ciona intestinalis</name>
    <name type="common">Transparent sea squirt</name>
    <name type="synonym">Ascidia intestinalis</name>
    <dbReference type="NCBI Taxonomy" id="7719"/>
    <lineage>
        <taxon>Eukaryota</taxon>
        <taxon>Metazoa</taxon>
        <taxon>Chordata</taxon>
        <taxon>Tunicata</taxon>
        <taxon>Ascidiacea</taxon>
        <taxon>Phlebobranchia</taxon>
        <taxon>Cionidae</taxon>
        <taxon>Ciona</taxon>
    </lineage>
</organism>
<dbReference type="STRING" id="7719.ENSCINP00000014887"/>
<dbReference type="SUPFAM" id="SSF46565">
    <property type="entry name" value="Chaperone J-domain"/>
    <property type="match status" value="1"/>
</dbReference>
<dbReference type="InParanoid" id="F6UVD1"/>
<feature type="compositionally biased region" description="Low complexity" evidence="2">
    <location>
        <begin position="119"/>
        <end position="138"/>
    </location>
</feature>
<dbReference type="AlphaFoldDB" id="F6UVD1"/>
<accession>F6UVD1</accession>
<protein>
    <submittedName>
        <fullName evidence="4">J domain-containing protein-like</fullName>
    </submittedName>
</protein>
<accession>A0A1W2WAK9</accession>
<dbReference type="SMART" id="SM00271">
    <property type="entry name" value="DnaJ"/>
    <property type="match status" value="1"/>
</dbReference>
<evidence type="ECO:0000313" key="5">
    <source>
        <dbReference type="Proteomes" id="UP000008144"/>
    </source>
</evidence>
<dbReference type="InterPro" id="IPR001623">
    <property type="entry name" value="DnaJ_domain"/>
</dbReference>
<reference evidence="4" key="2">
    <citation type="journal article" date="2008" name="Genome Biol.">
        <title>Improved genome assembly and evidence-based global gene model set for the chordate Ciona intestinalis: new insight into intron and operon populations.</title>
        <authorList>
            <person name="Satou Y."/>
            <person name="Mineta K."/>
            <person name="Ogasawara M."/>
            <person name="Sasakura Y."/>
            <person name="Shoguchi E."/>
            <person name="Ueno K."/>
            <person name="Yamada L."/>
            <person name="Matsumoto J."/>
            <person name="Wasserscheid J."/>
            <person name="Dewar K."/>
            <person name="Wiley G.B."/>
            <person name="Macmil S.L."/>
            <person name="Roe B.A."/>
            <person name="Zeller R.W."/>
            <person name="Hastings K.E."/>
            <person name="Lemaire P."/>
            <person name="Lindquist E."/>
            <person name="Endo T."/>
            <person name="Hotta K."/>
            <person name="Inaba K."/>
        </authorList>
    </citation>
    <scope>NUCLEOTIDE SEQUENCE [LARGE SCALE GENOMIC DNA]</scope>
    <source>
        <strain evidence="4">wild type</strain>
    </source>
</reference>
<sequence length="152" mass="17533">MDVFKQIFSEDNNTEDYYDVLGCNELSNTNQILTEYRIKAKLLHPDKNKGNSNSSLEFAKLQKAKEVLADPTLRKEYDLWRNSGLKIPYERWKSMQGRTRMTMHWVQKVKHDPMLEPAENGSESAGPSNSASSSVSNRPSDDILKQFRAYEI</sequence>
<name>F6UVD1_CIOIN</name>
<dbReference type="GO" id="GO:0005737">
    <property type="term" value="C:cytoplasm"/>
    <property type="evidence" value="ECO:0000318"/>
    <property type="project" value="GO_Central"/>
</dbReference>
<evidence type="ECO:0000256" key="2">
    <source>
        <dbReference type="SAM" id="MobiDB-lite"/>
    </source>
</evidence>
<evidence type="ECO:0000256" key="1">
    <source>
        <dbReference type="ARBA" id="ARBA00023186"/>
    </source>
</evidence>
<feature type="compositionally biased region" description="Basic and acidic residues" evidence="2">
    <location>
        <begin position="139"/>
        <end position="152"/>
    </location>
</feature>
<dbReference type="Proteomes" id="UP000008144">
    <property type="component" value="Chromosome 2"/>
</dbReference>
<dbReference type="OrthoDB" id="436519at2759"/>
<dbReference type="PROSITE" id="PS50076">
    <property type="entry name" value="DNAJ_2"/>
    <property type="match status" value="1"/>
</dbReference>
<keyword evidence="1" id="KW-0143">Chaperone</keyword>
<feature type="region of interest" description="Disordered" evidence="2">
    <location>
        <begin position="109"/>
        <end position="152"/>
    </location>
</feature>
<dbReference type="InterPro" id="IPR036869">
    <property type="entry name" value="J_dom_sf"/>
</dbReference>
<dbReference type="OMA" id="LLCEYKV"/>
<evidence type="ECO:0000313" key="4">
    <source>
        <dbReference type="Ensembl" id="ENSCINP00000014887.3"/>
    </source>
</evidence>
<gene>
    <name evidence="4" type="primary">LOC100176568</name>
</gene>
<dbReference type="Ensembl" id="ENSCINT00000014887.3">
    <property type="protein sequence ID" value="ENSCINP00000014887.3"/>
    <property type="gene ID" value="ENSCING00000011486.2"/>
</dbReference>
<dbReference type="RefSeq" id="XP_002125650.1">
    <property type="nucleotide sequence ID" value="XM_002125614.5"/>
</dbReference>
<dbReference type="InterPro" id="IPR029827">
    <property type="entry name" value="JDP1-like"/>
</dbReference>
<dbReference type="GeneID" id="100176568"/>
<dbReference type="HOGENOM" id="CLU_118857_0_0_1"/>
<proteinExistence type="predicted"/>
<reference evidence="4" key="3">
    <citation type="submission" date="2025-08" db="UniProtKB">
        <authorList>
            <consortium name="Ensembl"/>
        </authorList>
    </citation>
    <scope>IDENTIFICATION</scope>
</reference>
<reference evidence="5" key="1">
    <citation type="journal article" date="2002" name="Science">
        <title>The draft genome of Ciona intestinalis: insights into chordate and vertebrate origins.</title>
        <authorList>
            <person name="Dehal P."/>
            <person name="Satou Y."/>
            <person name="Campbell R.K."/>
            <person name="Chapman J."/>
            <person name="Degnan B."/>
            <person name="De Tomaso A."/>
            <person name="Davidson B."/>
            <person name="Di Gregorio A."/>
            <person name="Gelpke M."/>
            <person name="Goodstein D.M."/>
            <person name="Harafuji N."/>
            <person name="Hastings K.E."/>
            <person name="Ho I."/>
            <person name="Hotta K."/>
            <person name="Huang W."/>
            <person name="Kawashima T."/>
            <person name="Lemaire P."/>
            <person name="Martinez D."/>
            <person name="Meinertzhagen I.A."/>
            <person name="Necula S."/>
            <person name="Nonaka M."/>
            <person name="Putnam N."/>
            <person name="Rash S."/>
            <person name="Saiga H."/>
            <person name="Satake M."/>
            <person name="Terry A."/>
            <person name="Yamada L."/>
            <person name="Wang H.G."/>
            <person name="Awazu S."/>
            <person name="Azumi K."/>
            <person name="Boore J."/>
            <person name="Branno M."/>
            <person name="Chin-Bow S."/>
            <person name="DeSantis R."/>
            <person name="Doyle S."/>
            <person name="Francino P."/>
            <person name="Keys D.N."/>
            <person name="Haga S."/>
            <person name="Hayashi H."/>
            <person name="Hino K."/>
            <person name="Imai K.S."/>
            <person name="Inaba K."/>
            <person name="Kano S."/>
            <person name="Kobayashi K."/>
            <person name="Kobayashi M."/>
            <person name="Lee B.I."/>
            <person name="Makabe K.W."/>
            <person name="Manohar C."/>
            <person name="Matassi G."/>
            <person name="Medina M."/>
            <person name="Mochizuki Y."/>
            <person name="Mount S."/>
            <person name="Morishita T."/>
            <person name="Miura S."/>
            <person name="Nakayama A."/>
            <person name="Nishizaka S."/>
            <person name="Nomoto H."/>
            <person name="Ohta F."/>
            <person name="Oishi K."/>
            <person name="Rigoutsos I."/>
            <person name="Sano M."/>
            <person name="Sasaki A."/>
            <person name="Sasakura Y."/>
            <person name="Shoguchi E."/>
            <person name="Shin-i T."/>
            <person name="Spagnuolo A."/>
            <person name="Stainier D."/>
            <person name="Suzuki M.M."/>
            <person name="Tassy O."/>
            <person name="Takatori N."/>
            <person name="Tokuoka M."/>
            <person name="Yagi K."/>
            <person name="Yoshizaki F."/>
            <person name="Wada S."/>
            <person name="Zhang C."/>
            <person name="Hyatt P.D."/>
            <person name="Larimer F."/>
            <person name="Detter C."/>
            <person name="Doggett N."/>
            <person name="Glavina T."/>
            <person name="Hawkins T."/>
            <person name="Richardson P."/>
            <person name="Lucas S."/>
            <person name="Kohara Y."/>
            <person name="Levine M."/>
            <person name="Satoh N."/>
            <person name="Rokhsar D.S."/>
        </authorList>
    </citation>
    <scope>NUCLEOTIDE SEQUENCE [LARGE SCALE GENOMIC DNA]</scope>
</reference>
<dbReference type="Gene3D" id="1.10.287.110">
    <property type="entry name" value="DnaJ domain"/>
    <property type="match status" value="1"/>
</dbReference>
<dbReference type="KEGG" id="cin:100176568"/>
<dbReference type="PANTHER" id="PTHR44500:SF1">
    <property type="entry name" value="DNAJ HOMOLOG SUBFAMILY C MEMBER 12"/>
    <property type="match status" value="1"/>
</dbReference>
<dbReference type="EMBL" id="EAAA01001449">
    <property type="status" value="NOT_ANNOTATED_CDS"/>
    <property type="molecule type" value="Genomic_DNA"/>
</dbReference>
<dbReference type="Pfam" id="PF00226">
    <property type="entry name" value="DnaJ"/>
    <property type="match status" value="1"/>
</dbReference>
<keyword evidence="5" id="KW-1185">Reference proteome</keyword>